<keyword evidence="3" id="KW-1185">Reference proteome</keyword>
<dbReference type="Proteomes" id="UP001174909">
    <property type="component" value="Unassembled WGS sequence"/>
</dbReference>
<accession>A0AA35RMH3</accession>
<dbReference type="Pfam" id="PF01425">
    <property type="entry name" value="Amidase"/>
    <property type="match status" value="1"/>
</dbReference>
<proteinExistence type="predicted"/>
<dbReference type="InterPro" id="IPR000120">
    <property type="entry name" value="Amidase"/>
</dbReference>
<dbReference type="Gene3D" id="3.90.1300.10">
    <property type="entry name" value="Amidase signature (AS) domain"/>
    <property type="match status" value="1"/>
</dbReference>
<dbReference type="PANTHER" id="PTHR11895">
    <property type="entry name" value="TRANSAMIDASE"/>
    <property type="match status" value="1"/>
</dbReference>
<dbReference type="AlphaFoldDB" id="A0AA35RMH3"/>
<sequence>MTDANLCYLSATELGQRIAAGEVSSLDATEAYLERIASLDGNYASFITVTADRAREDARRADAEIAAGNRRGPLHGVPVAVKDQFDTAGIITTNGSTILAENVPGEDATIMTRLKAAGTVLLGKLNMSEYASGDAFRHPYGRPRNPWDTGRNPGTSSSGSGAATAAFLCATSLGEDTGGSIRGPAAFCGLVGIRPTFGLVSRHGVFGASWSMDTAGPISRTVTDCANTLEAIAGHDPKDSQTWDVTVPNYSAALDGDINGLKVGLVSERVHTDANDPEVRDAMIAAAGVLAGLGADVTEVSIPLIVHSSEISYGIISNDAAMLNWDIISTDRLRELDHNNQVRLLMGAILPAKAYQKSARLRDVLRRQILTALDDVDVLLMPASSVPATLIPETTGLGTKADVIAGFKGRRGFTAPFNLANLPALSINCGFTASGLPIGLQMAGKAFDETTLFRAAYAYEQATDWGERRPPGV</sequence>
<dbReference type="InterPro" id="IPR036928">
    <property type="entry name" value="AS_sf"/>
</dbReference>
<feature type="domain" description="Amidase" evidence="1">
    <location>
        <begin position="27"/>
        <end position="452"/>
    </location>
</feature>
<dbReference type="InterPro" id="IPR023631">
    <property type="entry name" value="Amidase_dom"/>
</dbReference>
<comment type="caution">
    <text evidence="2">The sequence shown here is derived from an EMBL/GenBank/DDBJ whole genome shotgun (WGS) entry which is preliminary data.</text>
</comment>
<dbReference type="SUPFAM" id="SSF75304">
    <property type="entry name" value="Amidase signature (AS) enzymes"/>
    <property type="match status" value="1"/>
</dbReference>
<name>A0AA35RMH3_GEOBA</name>
<dbReference type="GO" id="GO:0003824">
    <property type="term" value="F:catalytic activity"/>
    <property type="evidence" value="ECO:0007669"/>
    <property type="project" value="InterPro"/>
</dbReference>
<dbReference type="EMBL" id="CASHTH010001226">
    <property type="protein sequence ID" value="CAI8012951.1"/>
    <property type="molecule type" value="Genomic_DNA"/>
</dbReference>
<dbReference type="PANTHER" id="PTHR11895:SF176">
    <property type="entry name" value="AMIDASE AMID-RELATED"/>
    <property type="match status" value="1"/>
</dbReference>
<evidence type="ECO:0000313" key="2">
    <source>
        <dbReference type="EMBL" id="CAI8012951.1"/>
    </source>
</evidence>
<evidence type="ECO:0000259" key="1">
    <source>
        <dbReference type="Pfam" id="PF01425"/>
    </source>
</evidence>
<gene>
    <name evidence="2" type="ORF">GBAR_LOCUS8259</name>
</gene>
<reference evidence="2" key="1">
    <citation type="submission" date="2023-03" db="EMBL/GenBank/DDBJ databases">
        <authorList>
            <person name="Steffen K."/>
            <person name="Cardenas P."/>
        </authorList>
    </citation>
    <scope>NUCLEOTIDE SEQUENCE</scope>
</reference>
<protein>
    <submittedName>
        <fullName evidence="2">Glutamyl-tRNA(Gln) amidotransferase subunit A</fullName>
    </submittedName>
</protein>
<evidence type="ECO:0000313" key="3">
    <source>
        <dbReference type="Proteomes" id="UP001174909"/>
    </source>
</evidence>
<organism evidence="2 3">
    <name type="scientific">Geodia barretti</name>
    <name type="common">Barrett's horny sponge</name>
    <dbReference type="NCBI Taxonomy" id="519541"/>
    <lineage>
        <taxon>Eukaryota</taxon>
        <taxon>Metazoa</taxon>
        <taxon>Porifera</taxon>
        <taxon>Demospongiae</taxon>
        <taxon>Heteroscleromorpha</taxon>
        <taxon>Tetractinellida</taxon>
        <taxon>Astrophorina</taxon>
        <taxon>Geodiidae</taxon>
        <taxon>Geodia</taxon>
    </lineage>
</organism>